<evidence type="ECO:0000259" key="11">
    <source>
        <dbReference type="Pfam" id="PF17767"/>
    </source>
</evidence>
<feature type="domain" description="Nicotinate phosphoribosyltransferase C-terminal" evidence="12">
    <location>
        <begin position="352"/>
        <end position="456"/>
    </location>
</feature>
<comment type="caution">
    <text evidence="13">The sequence shown here is derived from an EMBL/GenBank/DDBJ whole genome shotgun (WGS) entry which is preliminary data.</text>
</comment>
<evidence type="ECO:0000259" key="10">
    <source>
        <dbReference type="Pfam" id="PF04095"/>
    </source>
</evidence>
<keyword evidence="6 9" id="KW-0662">Pyridine nucleotide biosynthesis</keyword>
<dbReference type="InterPro" id="IPR007229">
    <property type="entry name" value="Nic_PRibTrfase-Fam"/>
</dbReference>
<dbReference type="Pfam" id="PF17956">
    <property type="entry name" value="NAPRTase_C"/>
    <property type="match status" value="1"/>
</dbReference>
<keyword evidence="4" id="KW-0597">Phosphoprotein</keyword>
<accession>A0A5C6ZXD8</accession>
<dbReference type="Gene3D" id="3.20.140.10">
    <property type="entry name" value="nicotinate phosphoribosyltransferase"/>
    <property type="match status" value="1"/>
</dbReference>
<dbReference type="FunFam" id="3.20.20.70:FF:000076">
    <property type="entry name" value="Nicotinate phosphoribosyltransferase"/>
    <property type="match status" value="1"/>
</dbReference>
<dbReference type="InterPro" id="IPR040727">
    <property type="entry name" value="NAPRTase_N"/>
</dbReference>
<dbReference type="PANTHER" id="PTHR11098:SF1">
    <property type="entry name" value="NICOTINATE PHOSPHORIBOSYLTRANSFERASE"/>
    <property type="match status" value="1"/>
</dbReference>
<comment type="function">
    <text evidence="9">Catalyzes the first step in the biosynthesis of NAD from nicotinic acid, the ATP-dependent synthesis of beta-nicotinate D-ribonucleotide from nicotinate and 5-phospho-D-ribose 1-phosphate.</text>
</comment>
<reference evidence="13 14" key="1">
    <citation type="submission" date="2019-08" db="EMBL/GenBank/DDBJ databases">
        <title>Genome sequence of Gillisia hiemivivida IC154 (type strain).</title>
        <authorList>
            <person name="Bowman J.P."/>
        </authorList>
    </citation>
    <scope>NUCLEOTIDE SEQUENCE [LARGE SCALE GENOMIC DNA]</scope>
    <source>
        <strain evidence="13 14">IC154</strain>
    </source>
</reference>
<keyword evidence="13" id="KW-0328">Glycosyltransferase</keyword>
<evidence type="ECO:0000256" key="7">
    <source>
        <dbReference type="ARBA" id="ARBA00022679"/>
    </source>
</evidence>
<dbReference type="InterPro" id="IPR013785">
    <property type="entry name" value="Aldolase_TIM"/>
</dbReference>
<evidence type="ECO:0000256" key="9">
    <source>
        <dbReference type="RuleBase" id="RU365100"/>
    </source>
</evidence>
<dbReference type="GO" id="GO:0034355">
    <property type="term" value="P:NAD+ biosynthetic process via the salvage pathway"/>
    <property type="evidence" value="ECO:0007669"/>
    <property type="project" value="UniProtKB-ARBA"/>
</dbReference>
<evidence type="ECO:0000259" key="12">
    <source>
        <dbReference type="Pfam" id="PF17956"/>
    </source>
</evidence>
<dbReference type="InterPro" id="IPR006405">
    <property type="entry name" value="Nic_PRibTrfase_pncB"/>
</dbReference>
<evidence type="ECO:0000256" key="2">
    <source>
        <dbReference type="ARBA" id="ARBA00010897"/>
    </source>
</evidence>
<dbReference type="Pfam" id="PF17767">
    <property type="entry name" value="NAPRTase_N"/>
    <property type="match status" value="1"/>
</dbReference>
<sequence>MLDFTATYTDQYQLSMAQVYFENGQKEHSAVFDYYFRKLPFDGGYAIFSGLEDLLEILEELKFNEEDLAYLKDQNYSEEFLDYLKTFKFSGTIMAAREGDILFPNRPVLQVEANIIEAQLIETILLNLLNFQTLIATKASRIRLVAKNSILLEFGLRRAHGPGGYYASRAAIVGGFDGTSNVVAGKNFDIPVSGTMAHSFIQSYDDEITAFRAFSQSRPKDCVLLVDTYDTLKSGIPNAIKIGKEMESKGQKLMGIRLDSGDLAYLAQESRKMLDKAGLDYVKIAASNQLDEYVIKSLLEQNAPIDIFGVGTNLVTGEPDGALDGVYKLSVSNGIPRLKISESLSKVTIPHKKQVYRLMNAKGELIGADAITMRDEEEVSRIYDPQEILKSLPVKNCKTEALLHLVMKNGKKTQETRSLKEIAAYSRDRLEGLPMEYKRFDNPHIYKVGISKALKKERETLLKKYKK</sequence>
<comment type="pathway">
    <text evidence="1 9">Cofactor biosynthesis; NAD(+) biosynthesis; nicotinate D-ribonucleotide from nicotinate: step 1/1.</text>
</comment>
<dbReference type="NCBIfam" id="NF009131">
    <property type="entry name" value="PRK12484.1"/>
    <property type="match status" value="1"/>
</dbReference>
<organism evidence="13 14">
    <name type="scientific">Gillisia hiemivivida</name>
    <dbReference type="NCBI Taxonomy" id="291190"/>
    <lineage>
        <taxon>Bacteria</taxon>
        <taxon>Pseudomonadati</taxon>
        <taxon>Bacteroidota</taxon>
        <taxon>Flavobacteriia</taxon>
        <taxon>Flavobacteriales</taxon>
        <taxon>Flavobacteriaceae</taxon>
        <taxon>Gillisia</taxon>
    </lineage>
</organism>
<dbReference type="OrthoDB" id="9770610at2"/>
<name>A0A5C6ZXD8_9FLAO</name>
<dbReference type="CDD" id="cd01570">
    <property type="entry name" value="NAPRTase_A"/>
    <property type="match status" value="1"/>
</dbReference>
<keyword evidence="14" id="KW-1185">Reference proteome</keyword>
<dbReference type="EC" id="6.3.4.21" evidence="3 9"/>
<comment type="PTM">
    <text evidence="9">Transiently phosphorylated on a His residue during the reaction cycle. Phosphorylation strongly increases the affinity for substrates and increases the rate of nicotinate D-ribonucleotide production. Dephosphorylation regenerates the low-affinity form of the enzyme, leading to product release.</text>
</comment>
<evidence type="ECO:0000313" key="13">
    <source>
        <dbReference type="EMBL" id="TXD95683.1"/>
    </source>
</evidence>
<comment type="catalytic activity">
    <reaction evidence="8 9">
        <text>5-phospho-alpha-D-ribose 1-diphosphate + nicotinate + ATP + H2O = nicotinate beta-D-ribonucleotide + ADP + phosphate + diphosphate</text>
        <dbReference type="Rhea" id="RHEA:36163"/>
        <dbReference type="ChEBI" id="CHEBI:15377"/>
        <dbReference type="ChEBI" id="CHEBI:30616"/>
        <dbReference type="ChEBI" id="CHEBI:32544"/>
        <dbReference type="ChEBI" id="CHEBI:33019"/>
        <dbReference type="ChEBI" id="CHEBI:43474"/>
        <dbReference type="ChEBI" id="CHEBI:57502"/>
        <dbReference type="ChEBI" id="CHEBI:58017"/>
        <dbReference type="ChEBI" id="CHEBI:456216"/>
        <dbReference type="EC" id="6.3.4.21"/>
    </reaction>
</comment>
<dbReference type="UniPathway" id="UPA00253">
    <property type="reaction ID" value="UER00457"/>
</dbReference>
<dbReference type="PANTHER" id="PTHR11098">
    <property type="entry name" value="NICOTINATE PHOSPHORIBOSYLTRANSFERASE"/>
    <property type="match status" value="1"/>
</dbReference>
<dbReference type="EMBL" id="VORY01000001">
    <property type="protein sequence ID" value="TXD95683.1"/>
    <property type="molecule type" value="Genomic_DNA"/>
</dbReference>
<dbReference type="GO" id="GO:0004516">
    <property type="term" value="F:nicotinate phosphoribosyltransferase activity"/>
    <property type="evidence" value="ECO:0007669"/>
    <property type="project" value="UniProtKB-UniRule"/>
</dbReference>
<keyword evidence="7 9" id="KW-0808">Transferase</keyword>
<evidence type="ECO:0000256" key="8">
    <source>
        <dbReference type="ARBA" id="ARBA00048668"/>
    </source>
</evidence>
<gene>
    <name evidence="13" type="ORF">ES724_01225</name>
</gene>
<feature type="domain" description="Nicotinate phosphoribosyltransferase N-terminal" evidence="11">
    <location>
        <begin position="9"/>
        <end position="130"/>
    </location>
</feature>
<comment type="similarity">
    <text evidence="2 9">Belongs to the NAPRTase family.</text>
</comment>
<feature type="domain" description="Nicotinate/nicotinamide phosphoribosyltransferase" evidence="10">
    <location>
        <begin position="152"/>
        <end position="317"/>
    </location>
</feature>
<dbReference type="GO" id="GO:0047280">
    <property type="term" value="F:nicotinamide phosphoribosyltransferase activity"/>
    <property type="evidence" value="ECO:0007669"/>
    <property type="project" value="UniProtKB-ARBA"/>
</dbReference>
<dbReference type="AlphaFoldDB" id="A0A5C6ZXD8"/>
<dbReference type="PIRSF" id="PIRSF000484">
    <property type="entry name" value="NAPRT"/>
    <property type="match status" value="1"/>
</dbReference>
<dbReference type="NCBIfam" id="NF006695">
    <property type="entry name" value="PRK09243.1-2"/>
    <property type="match status" value="1"/>
</dbReference>
<evidence type="ECO:0000256" key="6">
    <source>
        <dbReference type="ARBA" id="ARBA00022642"/>
    </source>
</evidence>
<keyword evidence="5 9" id="KW-0436">Ligase</keyword>
<evidence type="ECO:0000256" key="5">
    <source>
        <dbReference type="ARBA" id="ARBA00022598"/>
    </source>
</evidence>
<dbReference type="RefSeq" id="WP_146928463.1">
    <property type="nucleotide sequence ID" value="NZ_CBCSHZ010000002.1"/>
</dbReference>
<dbReference type="SUPFAM" id="SSF51690">
    <property type="entry name" value="Nicotinate/Quinolinate PRTase C-terminal domain-like"/>
    <property type="match status" value="1"/>
</dbReference>
<dbReference type="InterPro" id="IPR036068">
    <property type="entry name" value="Nicotinate_pribotase-like_C"/>
</dbReference>
<evidence type="ECO:0000256" key="4">
    <source>
        <dbReference type="ARBA" id="ARBA00022553"/>
    </source>
</evidence>
<dbReference type="SUPFAM" id="SSF54675">
    <property type="entry name" value="Nicotinate/Quinolinate PRTase N-terminal domain-like"/>
    <property type="match status" value="1"/>
</dbReference>
<evidence type="ECO:0000256" key="1">
    <source>
        <dbReference type="ARBA" id="ARBA00004952"/>
    </source>
</evidence>
<evidence type="ECO:0000313" key="14">
    <source>
        <dbReference type="Proteomes" id="UP000321367"/>
    </source>
</evidence>
<evidence type="ECO:0000256" key="3">
    <source>
        <dbReference type="ARBA" id="ARBA00013236"/>
    </source>
</evidence>
<dbReference type="Gene3D" id="3.20.20.70">
    <property type="entry name" value="Aldolase class I"/>
    <property type="match status" value="1"/>
</dbReference>
<protein>
    <recommendedName>
        <fullName evidence="3 9">Nicotinate phosphoribosyltransferase</fullName>
        <ecNumber evidence="3 9">6.3.4.21</ecNumber>
    </recommendedName>
</protein>
<dbReference type="InterPro" id="IPR041619">
    <property type="entry name" value="NAPRTase_C"/>
</dbReference>
<dbReference type="Proteomes" id="UP000321367">
    <property type="component" value="Unassembled WGS sequence"/>
</dbReference>
<proteinExistence type="inferred from homology"/>
<dbReference type="GO" id="GO:0005829">
    <property type="term" value="C:cytosol"/>
    <property type="evidence" value="ECO:0007669"/>
    <property type="project" value="TreeGrafter"/>
</dbReference>
<dbReference type="NCBIfam" id="TIGR01513">
    <property type="entry name" value="NAPRTase_put"/>
    <property type="match status" value="1"/>
</dbReference>
<dbReference type="Pfam" id="PF04095">
    <property type="entry name" value="NAPRTase"/>
    <property type="match status" value="1"/>
</dbReference>
<dbReference type="InterPro" id="IPR041525">
    <property type="entry name" value="N/Namide_PRibTrfase"/>
</dbReference>